<gene>
    <name evidence="1" type="ORF">DM01DRAFT_313362</name>
</gene>
<comment type="caution">
    <text evidence="1">The sequence shown here is derived from an EMBL/GenBank/DDBJ whole genome shotgun (WGS) entry which is preliminary data.</text>
</comment>
<dbReference type="EMBL" id="MCGT01000002">
    <property type="protein sequence ID" value="ORX62037.1"/>
    <property type="molecule type" value="Genomic_DNA"/>
</dbReference>
<organism evidence="1 2">
    <name type="scientific">Hesseltinella vesiculosa</name>
    <dbReference type="NCBI Taxonomy" id="101127"/>
    <lineage>
        <taxon>Eukaryota</taxon>
        <taxon>Fungi</taxon>
        <taxon>Fungi incertae sedis</taxon>
        <taxon>Mucoromycota</taxon>
        <taxon>Mucoromycotina</taxon>
        <taxon>Mucoromycetes</taxon>
        <taxon>Mucorales</taxon>
        <taxon>Cunninghamellaceae</taxon>
        <taxon>Hesseltinella</taxon>
    </lineage>
</organism>
<keyword evidence="2" id="KW-1185">Reference proteome</keyword>
<name>A0A1X2GVH5_9FUNG</name>
<reference evidence="1 2" key="1">
    <citation type="submission" date="2016-07" db="EMBL/GenBank/DDBJ databases">
        <title>Pervasive Adenine N6-methylation of Active Genes in Fungi.</title>
        <authorList>
            <consortium name="DOE Joint Genome Institute"/>
            <person name="Mondo S.J."/>
            <person name="Dannebaum R.O."/>
            <person name="Kuo R.C."/>
            <person name="Labutti K."/>
            <person name="Haridas S."/>
            <person name="Kuo A."/>
            <person name="Salamov A."/>
            <person name="Ahrendt S.R."/>
            <person name="Lipzen A."/>
            <person name="Sullivan W."/>
            <person name="Andreopoulos W.B."/>
            <person name="Clum A."/>
            <person name="Lindquist E."/>
            <person name="Daum C."/>
            <person name="Ramamoorthy G.K."/>
            <person name="Gryganskyi A."/>
            <person name="Culley D."/>
            <person name="Magnuson J.K."/>
            <person name="James T.Y."/>
            <person name="O'Malley M.A."/>
            <person name="Stajich J.E."/>
            <person name="Spatafora J.W."/>
            <person name="Visel A."/>
            <person name="Grigoriev I.V."/>
        </authorList>
    </citation>
    <scope>NUCLEOTIDE SEQUENCE [LARGE SCALE GENOMIC DNA]</scope>
    <source>
        <strain evidence="1 2">NRRL 3301</strain>
    </source>
</reference>
<accession>A0A1X2GVH5</accession>
<dbReference type="AlphaFoldDB" id="A0A1X2GVH5"/>
<evidence type="ECO:0000313" key="2">
    <source>
        <dbReference type="Proteomes" id="UP000242146"/>
    </source>
</evidence>
<proteinExistence type="predicted"/>
<evidence type="ECO:0000313" key="1">
    <source>
        <dbReference type="EMBL" id="ORX62037.1"/>
    </source>
</evidence>
<dbReference type="Proteomes" id="UP000242146">
    <property type="component" value="Unassembled WGS sequence"/>
</dbReference>
<sequence length="201" mass="22599">MTLLKKLVLWKNVKKQPATLAPATSSTGQKNLAALIDSALSMSSCIVRDQDHWTLQLEQVLEQSQKLSDQWYQTAHVLLTSLQTLVHASELKQCVAQLEEVDHNLGLFCQTVQIQMDMLWNTKPDNQDMTLFHQYRQEIETTQRAMQQHLDKTSLPFTPLYASAQPHPRPAYAGAPTMPLPTILGCPSTSPMPTLPPPVWS</sequence>
<protein>
    <submittedName>
        <fullName evidence="1">Uncharacterized protein</fullName>
    </submittedName>
</protein>